<organism evidence="2 3">
    <name type="scientific">Mucor circinelloides f. circinelloides (strain 1006PhL)</name>
    <name type="common">Mucormycosis agent</name>
    <name type="synonym">Calyptromyces circinelloides</name>
    <dbReference type="NCBI Taxonomy" id="1220926"/>
    <lineage>
        <taxon>Eukaryota</taxon>
        <taxon>Fungi</taxon>
        <taxon>Fungi incertae sedis</taxon>
        <taxon>Mucoromycota</taxon>
        <taxon>Mucoromycotina</taxon>
        <taxon>Mucoromycetes</taxon>
        <taxon>Mucorales</taxon>
        <taxon>Mucorineae</taxon>
        <taxon>Mucoraceae</taxon>
        <taxon>Mucor</taxon>
    </lineage>
</organism>
<keyword evidence="3" id="KW-1185">Reference proteome</keyword>
<dbReference type="Proteomes" id="UP000014254">
    <property type="component" value="Unassembled WGS sequence"/>
</dbReference>
<dbReference type="VEuPathDB" id="FungiDB:HMPREF1544_00254"/>
<dbReference type="OrthoDB" id="2381286at2759"/>
<reference evidence="3" key="1">
    <citation type="submission" date="2013-05" db="EMBL/GenBank/DDBJ databases">
        <title>The Genome sequence of Mucor circinelloides f. circinelloides 1006PhL.</title>
        <authorList>
            <consortium name="The Broad Institute Genomics Platform"/>
            <person name="Cuomo C."/>
            <person name="Earl A."/>
            <person name="Findley K."/>
            <person name="Lee S.C."/>
            <person name="Walker B."/>
            <person name="Young S."/>
            <person name="Zeng Q."/>
            <person name="Gargeya S."/>
            <person name="Fitzgerald M."/>
            <person name="Haas B."/>
            <person name="Abouelleil A."/>
            <person name="Allen A.W."/>
            <person name="Alvarado L."/>
            <person name="Arachchi H.M."/>
            <person name="Berlin A.M."/>
            <person name="Chapman S.B."/>
            <person name="Gainer-Dewar J."/>
            <person name="Goldberg J."/>
            <person name="Griggs A."/>
            <person name="Gujja S."/>
            <person name="Hansen M."/>
            <person name="Howarth C."/>
            <person name="Imamovic A."/>
            <person name="Ireland A."/>
            <person name="Larimer J."/>
            <person name="McCowan C."/>
            <person name="Murphy C."/>
            <person name="Pearson M."/>
            <person name="Poon T.W."/>
            <person name="Priest M."/>
            <person name="Roberts A."/>
            <person name="Saif S."/>
            <person name="Shea T."/>
            <person name="Sisk P."/>
            <person name="Sykes S."/>
            <person name="Wortman J."/>
            <person name="Nusbaum C."/>
            <person name="Birren B."/>
        </authorList>
    </citation>
    <scope>NUCLEOTIDE SEQUENCE [LARGE SCALE GENOMIC DNA]</scope>
    <source>
        <strain evidence="3">1006PhL</strain>
    </source>
</reference>
<dbReference type="STRING" id="1220926.S2KK78"/>
<feature type="compositionally biased region" description="Low complexity" evidence="1">
    <location>
        <begin position="128"/>
        <end position="142"/>
    </location>
</feature>
<evidence type="ECO:0000256" key="1">
    <source>
        <dbReference type="SAM" id="MobiDB-lite"/>
    </source>
</evidence>
<feature type="compositionally biased region" description="Low complexity" evidence="1">
    <location>
        <begin position="154"/>
        <end position="177"/>
    </location>
</feature>
<name>S2KK78_MUCC1</name>
<evidence type="ECO:0000313" key="3">
    <source>
        <dbReference type="Proteomes" id="UP000014254"/>
    </source>
</evidence>
<protein>
    <submittedName>
        <fullName evidence="2">Uncharacterized protein</fullName>
    </submittedName>
</protein>
<accession>S2KK78</accession>
<evidence type="ECO:0000313" key="2">
    <source>
        <dbReference type="EMBL" id="EPB92815.1"/>
    </source>
</evidence>
<dbReference type="AlphaFoldDB" id="S2KK78"/>
<gene>
    <name evidence="2" type="ORF">HMPREF1544_00254</name>
</gene>
<sequence length="291" mass="33440">MYSQQFGTIIQPQTYERSYSPLLTEPQEEEGWKVSTLLQHVANYQDSYARNGMNQVPSIDSNACSPSKKRKPLPELPTLYTTLDPHYQANQAAYYPYWQHDLNNYYAGVPCTPISAGNLDPNVMYNHQYQQQQQQQQQQEQQPYMETNDAGHLSSSSSSFIESEDPSSTNNSPVSPSLKLQQHPPKFEQNKNVRQITVKSINDDYRVWITVEPKETGESIAEKIHVIATFRTRKITSVTTASGRKIPLNKTPVFKNWEDMDDFEHGETWTVTWGPLKKSFMDKVFSKFIAT</sequence>
<feature type="region of interest" description="Disordered" evidence="1">
    <location>
        <begin position="128"/>
        <end position="189"/>
    </location>
</feature>
<dbReference type="EMBL" id="KE123897">
    <property type="protein sequence ID" value="EPB92815.1"/>
    <property type="molecule type" value="Genomic_DNA"/>
</dbReference>
<proteinExistence type="predicted"/>
<dbReference type="InParanoid" id="S2KK78"/>
<dbReference type="OMA" id="YRVWITV"/>